<proteinExistence type="predicted"/>
<sequence length="79" mass="9334">MLSLRPYAPQLLVPIWEIRPLFVYDYSMQYMRILSKCSILDSIERKGVSLETECFREAALEEGWNILCWNEGECLSNDR</sequence>
<reference evidence="1" key="1">
    <citation type="submission" date="2020-10" db="EMBL/GenBank/DDBJ databases">
        <title>Taxonomic study of unclassified bacteria belonging to the class Ktedonobacteria.</title>
        <authorList>
            <person name="Yabe S."/>
            <person name="Wang C.M."/>
            <person name="Zheng Y."/>
            <person name="Sakai Y."/>
            <person name="Cavaletti L."/>
            <person name="Monciardini P."/>
            <person name="Donadio S."/>
        </authorList>
    </citation>
    <scope>NUCLEOTIDE SEQUENCE</scope>
    <source>
        <strain evidence="1">ID150040</strain>
    </source>
</reference>
<gene>
    <name evidence="1" type="ORF">KSF_085880</name>
</gene>
<dbReference type="EMBL" id="BNJK01000002">
    <property type="protein sequence ID" value="GHO98540.1"/>
    <property type="molecule type" value="Genomic_DNA"/>
</dbReference>
<accession>A0A8J3IU27</accession>
<dbReference type="AlphaFoldDB" id="A0A8J3IU27"/>
<comment type="caution">
    <text evidence="1">The sequence shown here is derived from an EMBL/GenBank/DDBJ whole genome shotgun (WGS) entry which is preliminary data.</text>
</comment>
<name>A0A8J3IU27_9CHLR</name>
<evidence type="ECO:0000313" key="1">
    <source>
        <dbReference type="EMBL" id="GHO98540.1"/>
    </source>
</evidence>
<protein>
    <submittedName>
        <fullName evidence="1">Uncharacterized protein</fullName>
    </submittedName>
</protein>
<organism evidence="1 2">
    <name type="scientific">Reticulibacter mediterranei</name>
    <dbReference type="NCBI Taxonomy" id="2778369"/>
    <lineage>
        <taxon>Bacteria</taxon>
        <taxon>Bacillati</taxon>
        <taxon>Chloroflexota</taxon>
        <taxon>Ktedonobacteria</taxon>
        <taxon>Ktedonobacterales</taxon>
        <taxon>Reticulibacteraceae</taxon>
        <taxon>Reticulibacter</taxon>
    </lineage>
</organism>
<keyword evidence="2" id="KW-1185">Reference proteome</keyword>
<dbReference type="Proteomes" id="UP000597444">
    <property type="component" value="Unassembled WGS sequence"/>
</dbReference>
<evidence type="ECO:0000313" key="2">
    <source>
        <dbReference type="Proteomes" id="UP000597444"/>
    </source>
</evidence>